<dbReference type="Proteomes" id="UP000827092">
    <property type="component" value="Unassembled WGS sequence"/>
</dbReference>
<evidence type="ECO:0000313" key="3">
    <source>
        <dbReference type="Proteomes" id="UP000827092"/>
    </source>
</evidence>
<dbReference type="EMBL" id="JAFNEN010000067">
    <property type="protein sequence ID" value="KAG8196594.1"/>
    <property type="molecule type" value="Genomic_DNA"/>
</dbReference>
<feature type="region of interest" description="Disordered" evidence="1">
    <location>
        <begin position="267"/>
        <end position="296"/>
    </location>
</feature>
<dbReference type="Pfam" id="PF12044">
    <property type="entry name" value="Metallopep"/>
    <property type="match status" value="1"/>
</dbReference>
<gene>
    <name evidence="2" type="ORF">JTE90_014155</name>
</gene>
<comment type="caution">
    <text evidence="2">The sequence shown here is derived from an EMBL/GenBank/DDBJ whole genome shotgun (WGS) entry which is preliminary data.</text>
</comment>
<feature type="compositionally biased region" description="Basic and acidic residues" evidence="1">
    <location>
        <begin position="276"/>
        <end position="290"/>
    </location>
</feature>
<dbReference type="SUPFAM" id="SSF55486">
    <property type="entry name" value="Metalloproteases ('zincins'), catalytic domain"/>
    <property type="match status" value="1"/>
</dbReference>
<sequence>MFQAPKGEDNSVESACKRLSLAVKMLQTFTSDKLKEHSLEGKTFRLEEESTEVVCHVFTSSLSLSEAHKLNKEELWSHFAVELMNSSLRSGNNNKFLAFVSFTRYNNDSNKLPLNHQQVLQMTKGEVALGGGGLALFGTGCLHTWPENVQQVPWRFGDKRKIDRMSLMDDSANRGTYWACYSTGLGATLHELGHTFDLGHTTGGIMGRGFDDIHKHFIVDMFYHDHPFQKEHNPFYQDSSIQRYTVPLTMTSPLSWGPNLKESANLCDNQSSLKNPKHEKSDVSKNESCTKKPWRLPNPPDVYGEDKFAVHVGGAYWTRSSALLLHFHKWFNNVDIKAEGSLSIDGVKISSPNGIKVIEFREKEGTSFHHLEFLESEECTVDLTKCNILSNLPDDAEEVFFVAEDGSG</sequence>
<protein>
    <recommendedName>
        <fullName evidence="4">Zinc metalloproteinase</fullName>
    </recommendedName>
</protein>
<dbReference type="PANTHER" id="PTHR21054:SF2">
    <property type="entry name" value="MIP04191P"/>
    <property type="match status" value="1"/>
</dbReference>
<evidence type="ECO:0000313" key="2">
    <source>
        <dbReference type="EMBL" id="KAG8196594.1"/>
    </source>
</evidence>
<evidence type="ECO:0000256" key="1">
    <source>
        <dbReference type="SAM" id="MobiDB-lite"/>
    </source>
</evidence>
<reference evidence="2 3" key="1">
    <citation type="journal article" date="2022" name="Nat. Ecol. Evol.">
        <title>A masculinizing supergene underlies an exaggerated male reproductive morph in a spider.</title>
        <authorList>
            <person name="Hendrickx F."/>
            <person name="De Corte Z."/>
            <person name="Sonet G."/>
            <person name="Van Belleghem S.M."/>
            <person name="Kostlbacher S."/>
            <person name="Vangestel C."/>
        </authorList>
    </citation>
    <scope>NUCLEOTIDE SEQUENCE [LARGE SCALE GENOMIC DNA]</scope>
    <source>
        <strain evidence="2">W744_W776</strain>
    </source>
</reference>
<evidence type="ECO:0008006" key="4">
    <source>
        <dbReference type="Google" id="ProtNLM"/>
    </source>
</evidence>
<dbReference type="PANTHER" id="PTHR21054">
    <property type="entry name" value="ZINC METALLOPROTEINASE-RELATED"/>
    <property type="match status" value="1"/>
</dbReference>
<organism evidence="2 3">
    <name type="scientific">Oedothorax gibbosus</name>
    <dbReference type="NCBI Taxonomy" id="931172"/>
    <lineage>
        <taxon>Eukaryota</taxon>
        <taxon>Metazoa</taxon>
        <taxon>Ecdysozoa</taxon>
        <taxon>Arthropoda</taxon>
        <taxon>Chelicerata</taxon>
        <taxon>Arachnida</taxon>
        <taxon>Araneae</taxon>
        <taxon>Araneomorphae</taxon>
        <taxon>Entelegynae</taxon>
        <taxon>Araneoidea</taxon>
        <taxon>Linyphiidae</taxon>
        <taxon>Erigoninae</taxon>
        <taxon>Oedothorax</taxon>
    </lineage>
</organism>
<dbReference type="AlphaFoldDB" id="A0AAV6VJ24"/>
<name>A0AAV6VJ24_9ARAC</name>
<dbReference type="InterPro" id="IPR053002">
    <property type="entry name" value="Metalloproteinase_M10B"/>
</dbReference>
<keyword evidence="3" id="KW-1185">Reference proteome</keyword>
<proteinExistence type="predicted"/>
<dbReference type="InterPro" id="IPR021917">
    <property type="entry name" value="Unchr_Zn-peptidase-like"/>
</dbReference>
<accession>A0AAV6VJ24</accession>